<dbReference type="Gramene" id="Os01t0566200-01">
    <property type="protein sequence ID" value="Os01t0566200-01"/>
    <property type="gene ID" value="Os01g0566200"/>
</dbReference>
<gene>
    <name evidence="2" type="ordered locus">Os01g0566200</name>
</gene>
<reference evidence="2 3" key="1">
    <citation type="journal article" date="2005" name="Nature">
        <title>The map-based sequence of the rice genome.</title>
        <authorList>
            <consortium name="International rice genome sequencing project (IRGSP)"/>
            <person name="Matsumoto T."/>
            <person name="Wu J."/>
            <person name="Kanamori H."/>
            <person name="Katayose Y."/>
            <person name="Fujisawa M."/>
            <person name="Namiki N."/>
            <person name="Mizuno H."/>
            <person name="Yamamoto K."/>
            <person name="Antonio B.A."/>
            <person name="Baba T."/>
            <person name="Sakata K."/>
            <person name="Nagamura Y."/>
            <person name="Aoki H."/>
            <person name="Arikawa K."/>
            <person name="Arita K."/>
            <person name="Bito T."/>
            <person name="Chiden Y."/>
            <person name="Fujitsuka N."/>
            <person name="Fukunaka R."/>
            <person name="Hamada M."/>
            <person name="Harada C."/>
            <person name="Hayashi A."/>
            <person name="Hijishita S."/>
            <person name="Honda M."/>
            <person name="Hosokawa S."/>
            <person name="Ichikawa Y."/>
            <person name="Idonuma A."/>
            <person name="Iijima M."/>
            <person name="Ikeda M."/>
            <person name="Ikeno M."/>
            <person name="Ito K."/>
            <person name="Ito S."/>
            <person name="Ito T."/>
            <person name="Ito Y."/>
            <person name="Ito Y."/>
            <person name="Iwabuchi A."/>
            <person name="Kamiya K."/>
            <person name="Karasawa W."/>
            <person name="Kurita K."/>
            <person name="Katagiri S."/>
            <person name="Kikuta A."/>
            <person name="Kobayashi H."/>
            <person name="Kobayashi N."/>
            <person name="Machita K."/>
            <person name="Maehara T."/>
            <person name="Masukawa M."/>
            <person name="Mizubayashi T."/>
            <person name="Mukai Y."/>
            <person name="Nagasaki H."/>
            <person name="Nagata Y."/>
            <person name="Naito S."/>
            <person name="Nakashima M."/>
            <person name="Nakama Y."/>
            <person name="Nakamichi Y."/>
            <person name="Nakamura M."/>
            <person name="Meguro A."/>
            <person name="Negishi M."/>
            <person name="Ohta I."/>
            <person name="Ohta T."/>
            <person name="Okamoto M."/>
            <person name="Ono N."/>
            <person name="Saji S."/>
            <person name="Sakaguchi M."/>
            <person name="Sakai K."/>
            <person name="Shibata M."/>
            <person name="Shimokawa T."/>
            <person name="Song J."/>
            <person name="Takazaki Y."/>
            <person name="Terasawa K."/>
            <person name="Tsugane M."/>
            <person name="Tsuji K."/>
            <person name="Ueda S."/>
            <person name="Waki K."/>
            <person name="Yamagata H."/>
            <person name="Yamamoto M."/>
            <person name="Yamamoto S."/>
            <person name="Yamane H."/>
            <person name="Yoshiki S."/>
            <person name="Yoshihara R."/>
            <person name="Yukawa K."/>
            <person name="Zhong H."/>
            <person name="Yano M."/>
            <person name="Yuan Q."/>
            <person name="Ouyang S."/>
            <person name="Liu J."/>
            <person name="Jones K.M."/>
            <person name="Gansberger K."/>
            <person name="Moffat K."/>
            <person name="Hill J."/>
            <person name="Bera J."/>
            <person name="Fadrosh D."/>
            <person name="Jin S."/>
            <person name="Johri S."/>
            <person name="Kim M."/>
            <person name="Overton L."/>
            <person name="Reardon M."/>
            <person name="Tsitrin T."/>
            <person name="Vuong H."/>
            <person name="Weaver B."/>
            <person name="Ciecko A."/>
            <person name="Tallon L."/>
            <person name="Jackson J."/>
            <person name="Pai G."/>
            <person name="Aken S.V."/>
            <person name="Utterback T."/>
            <person name="Reidmuller S."/>
            <person name="Feldblyum T."/>
            <person name="Hsiao J."/>
            <person name="Zismann V."/>
            <person name="Iobst S."/>
            <person name="de Vazeille A.R."/>
            <person name="Buell C.R."/>
            <person name="Ying K."/>
            <person name="Li Y."/>
            <person name="Lu T."/>
            <person name="Huang Y."/>
            <person name="Zhao Q."/>
            <person name="Feng Q."/>
            <person name="Zhang L."/>
            <person name="Zhu J."/>
            <person name="Weng Q."/>
            <person name="Mu J."/>
            <person name="Lu Y."/>
            <person name="Fan D."/>
            <person name="Liu Y."/>
            <person name="Guan J."/>
            <person name="Zhang Y."/>
            <person name="Yu S."/>
            <person name="Liu X."/>
            <person name="Zhang Y."/>
            <person name="Hong G."/>
            <person name="Han B."/>
            <person name="Choisne N."/>
            <person name="Demange N."/>
            <person name="Orjeda G."/>
            <person name="Samain S."/>
            <person name="Cattolico L."/>
            <person name="Pelletier E."/>
            <person name="Couloux A."/>
            <person name="Segurens B."/>
            <person name="Wincker P."/>
            <person name="D'Hont A."/>
            <person name="Scarpelli C."/>
            <person name="Weissenbach J."/>
            <person name="Salanoubat M."/>
            <person name="Quetier F."/>
            <person name="Yu Y."/>
            <person name="Kim H.R."/>
            <person name="Rambo T."/>
            <person name="Currie J."/>
            <person name="Collura K."/>
            <person name="Luo M."/>
            <person name="Yang T."/>
            <person name="Ammiraju J.S.S."/>
            <person name="Engler F."/>
            <person name="Soderlund C."/>
            <person name="Wing R.A."/>
            <person name="Palmer L.E."/>
            <person name="de la Bastide M."/>
            <person name="Spiegel L."/>
            <person name="Nascimento L."/>
            <person name="Zutavern T."/>
            <person name="O'Shaughnessy A."/>
            <person name="Dike S."/>
            <person name="Dedhia N."/>
            <person name="Preston R."/>
            <person name="Balija V."/>
            <person name="McCombie W.R."/>
            <person name="Chow T."/>
            <person name="Chen H."/>
            <person name="Chung M."/>
            <person name="Chen C."/>
            <person name="Shaw J."/>
            <person name="Wu H."/>
            <person name="Hsiao K."/>
            <person name="Chao Y."/>
            <person name="Chu M."/>
            <person name="Cheng C."/>
            <person name="Hour A."/>
            <person name="Lee P."/>
            <person name="Lin S."/>
            <person name="Lin Y."/>
            <person name="Liou J."/>
            <person name="Liu S."/>
            <person name="Hsing Y."/>
            <person name="Raghuvanshi S."/>
            <person name="Mohanty A."/>
            <person name="Bharti A.K."/>
            <person name="Gaur A."/>
            <person name="Gupta V."/>
            <person name="Kumar D."/>
            <person name="Ravi V."/>
            <person name="Vij S."/>
            <person name="Kapur A."/>
            <person name="Khurana P."/>
            <person name="Khurana P."/>
            <person name="Khurana J.P."/>
            <person name="Tyagi A.K."/>
            <person name="Gaikwad K."/>
            <person name="Singh A."/>
            <person name="Dalal V."/>
            <person name="Srivastava S."/>
            <person name="Dixit A."/>
            <person name="Pal A.K."/>
            <person name="Ghazi I.A."/>
            <person name="Yadav M."/>
            <person name="Pandit A."/>
            <person name="Bhargava A."/>
            <person name="Sureshbabu K."/>
            <person name="Batra K."/>
            <person name="Sharma T.R."/>
            <person name="Mohapatra T."/>
            <person name="Singh N.K."/>
            <person name="Messing J."/>
            <person name="Nelson A.B."/>
            <person name="Fuks G."/>
            <person name="Kavchok S."/>
            <person name="Keizer G."/>
            <person name="Linton E."/>
            <person name="Llaca V."/>
            <person name="Song R."/>
            <person name="Tanyolac B."/>
            <person name="Young S."/>
            <person name="Ho-Il K."/>
            <person name="Hahn J.H."/>
            <person name="Sangsakoo G."/>
            <person name="Vanavichit A."/>
            <person name="de Mattos Luiz.A.T."/>
            <person name="Zimmer P.D."/>
            <person name="Malone G."/>
            <person name="Dellagostin O."/>
            <person name="de Oliveira A.C."/>
            <person name="Bevan M."/>
            <person name="Bancroft I."/>
            <person name="Minx P."/>
            <person name="Cordum H."/>
            <person name="Wilson R."/>
            <person name="Cheng Z."/>
            <person name="Jin W."/>
            <person name="Jiang J."/>
            <person name="Leong S.A."/>
            <person name="Iwama H."/>
            <person name="Gojobori T."/>
            <person name="Itoh T."/>
            <person name="Niimura Y."/>
            <person name="Fujii Y."/>
            <person name="Habara T."/>
            <person name="Sakai H."/>
            <person name="Sato Y."/>
            <person name="Wilson G."/>
            <person name="Kumar K."/>
            <person name="McCouch S."/>
            <person name="Juretic N."/>
            <person name="Hoen D."/>
            <person name="Wright S."/>
            <person name="Bruskiewich R."/>
            <person name="Bureau T."/>
            <person name="Miyao A."/>
            <person name="Hirochika H."/>
            <person name="Nishikawa T."/>
            <person name="Kadowaki K."/>
            <person name="Sugiura M."/>
            <person name="Burr B."/>
            <person name="Sasaki T."/>
        </authorList>
    </citation>
    <scope>NUCLEOTIDE SEQUENCE [LARGE SCALE GENOMIC DNA]</scope>
    <source>
        <strain evidence="3">cv. Nipponbare</strain>
    </source>
</reference>
<evidence type="ECO:0000256" key="1">
    <source>
        <dbReference type="SAM" id="MobiDB-lite"/>
    </source>
</evidence>
<dbReference type="EMBL" id="AP008207">
    <property type="protein sequence ID" value="BAF05276.1"/>
    <property type="molecule type" value="Genomic_DNA"/>
</dbReference>
<dbReference type="KEGG" id="dosa:Os01g0566200"/>
<name>A0A0P0V466_ORYSJ</name>
<dbReference type="AlphaFoldDB" id="A0A0P0V466"/>
<evidence type="ECO:0000313" key="2">
    <source>
        <dbReference type="EMBL" id="BAF05276.1"/>
    </source>
</evidence>
<proteinExistence type="predicted"/>
<reference evidence="3" key="2">
    <citation type="journal article" date="2008" name="Nucleic Acids Res.">
        <title>The rice annotation project database (RAP-DB): 2008 update.</title>
        <authorList>
            <consortium name="The rice annotation project (RAP)"/>
        </authorList>
    </citation>
    <scope>GENOME REANNOTATION</scope>
    <source>
        <strain evidence="3">cv. Nipponbare</strain>
    </source>
</reference>
<feature type="region of interest" description="Disordered" evidence="1">
    <location>
        <begin position="86"/>
        <end position="106"/>
    </location>
</feature>
<organism evidence="2 3">
    <name type="scientific">Oryza sativa subsp. japonica</name>
    <name type="common">Rice</name>
    <dbReference type="NCBI Taxonomy" id="39947"/>
    <lineage>
        <taxon>Eukaryota</taxon>
        <taxon>Viridiplantae</taxon>
        <taxon>Streptophyta</taxon>
        <taxon>Embryophyta</taxon>
        <taxon>Tracheophyta</taxon>
        <taxon>Spermatophyta</taxon>
        <taxon>Magnoliopsida</taxon>
        <taxon>Liliopsida</taxon>
        <taxon>Poales</taxon>
        <taxon>Poaceae</taxon>
        <taxon>BOP clade</taxon>
        <taxon>Oryzoideae</taxon>
        <taxon>Oryzeae</taxon>
        <taxon>Oryzinae</taxon>
        <taxon>Oryza</taxon>
        <taxon>Oryza sativa</taxon>
    </lineage>
</organism>
<evidence type="ECO:0000313" key="3">
    <source>
        <dbReference type="Proteomes" id="UP000000763"/>
    </source>
</evidence>
<dbReference type="Proteomes" id="UP000000763">
    <property type="component" value="Chromosome 1"/>
</dbReference>
<accession>A0A0P0V466</accession>
<sequence length="106" mass="12186">MASPPAARARWSPSRKQIGIDLVFDVAFLLVLALHHLRVRADLLLPLGQLRVDLREAILLLLGDARHGLQRGRVERHEQVDLRLRHPHRRRPIHLVSGTGSRSRRR</sequence>
<protein>
    <submittedName>
        <fullName evidence="2">Os01g0566200 protein</fullName>
    </submittedName>
</protein>